<comment type="similarity">
    <text evidence="2">Belongs to the binding-protein-dependent transport system permease family. CysTW subfamily.</text>
</comment>
<keyword evidence="11" id="KW-1185">Reference proteome</keyword>
<keyword evidence="7 8" id="KW-0472">Membrane</keyword>
<keyword evidence="6 8" id="KW-1133">Transmembrane helix</keyword>
<evidence type="ECO:0000256" key="3">
    <source>
        <dbReference type="ARBA" id="ARBA00022448"/>
    </source>
</evidence>
<protein>
    <submittedName>
        <fullName evidence="10">ABC transporter permease subunit</fullName>
    </submittedName>
</protein>
<dbReference type="EMBL" id="WTYY01000002">
    <property type="protein sequence ID" value="MXO88117.1"/>
    <property type="molecule type" value="Genomic_DNA"/>
</dbReference>
<dbReference type="Proteomes" id="UP000435243">
    <property type="component" value="Unassembled WGS sequence"/>
</dbReference>
<dbReference type="Gene3D" id="1.10.3720.10">
    <property type="entry name" value="MetI-like"/>
    <property type="match status" value="1"/>
</dbReference>
<keyword evidence="5 8" id="KW-0812">Transmembrane</keyword>
<feature type="transmembrane region" description="Helical" evidence="8">
    <location>
        <begin position="233"/>
        <end position="253"/>
    </location>
</feature>
<dbReference type="SUPFAM" id="SSF161098">
    <property type="entry name" value="MetI-like"/>
    <property type="match status" value="1"/>
</dbReference>
<feature type="transmembrane region" description="Helical" evidence="8">
    <location>
        <begin position="173"/>
        <end position="198"/>
    </location>
</feature>
<dbReference type="InterPro" id="IPR051789">
    <property type="entry name" value="Bact_Polyamine_Transport"/>
</dbReference>
<dbReference type="PANTHER" id="PTHR43848">
    <property type="entry name" value="PUTRESCINE TRANSPORT SYSTEM PERMEASE PROTEIN POTI"/>
    <property type="match status" value="1"/>
</dbReference>
<evidence type="ECO:0000256" key="7">
    <source>
        <dbReference type="ARBA" id="ARBA00023136"/>
    </source>
</evidence>
<gene>
    <name evidence="10" type="ORF">GRI32_05120</name>
</gene>
<feature type="domain" description="ABC transmembrane type-1" evidence="9">
    <location>
        <begin position="61"/>
        <end position="249"/>
    </location>
</feature>
<dbReference type="CDD" id="cd06261">
    <property type="entry name" value="TM_PBP2"/>
    <property type="match status" value="1"/>
</dbReference>
<dbReference type="RefSeq" id="WP_160590081.1">
    <property type="nucleotide sequence ID" value="NZ_BAAAFP010000002.1"/>
</dbReference>
<evidence type="ECO:0000256" key="8">
    <source>
        <dbReference type="RuleBase" id="RU363032"/>
    </source>
</evidence>
<evidence type="ECO:0000256" key="4">
    <source>
        <dbReference type="ARBA" id="ARBA00022475"/>
    </source>
</evidence>
<evidence type="ECO:0000256" key="2">
    <source>
        <dbReference type="ARBA" id="ARBA00007069"/>
    </source>
</evidence>
<dbReference type="PANTHER" id="PTHR43848:SF2">
    <property type="entry name" value="PUTRESCINE TRANSPORT SYSTEM PERMEASE PROTEIN POTI"/>
    <property type="match status" value="1"/>
</dbReference>
<sequence length="262" mass="27667">MTSRTVLGLATGAIYAFLFLPLAAVILLAFATNQFGGFPIEGVTLQWFADLWANDAILAAVRTSLVLGLATALISTAIGVLAALAMVRHDFPGKAWVAGVLLAPLLVPEVVLAAALLLFLSWMGVPRSFPLLLAGHVIFALPFVILVIQARLTGLDPAYEDAAKSLGASPVQAFFRTTLPLLTPALLAGALFAFTISFDNITGTLFWKPGGTETVPTQIYAMLRDSVSPEVNALGAVMVVGTVLVFLVGLSAMRVSYHERTD</sequence>
<organism evidence="10 11">
    <name type="scientific">Alteraurantiacibacter aestuarii</name>
    <dbReference type="NCBI Taxonomy" id="650004"/>
    <lineage>
        <taxon>Bacteria</taxon>
        <taxon>Pseudomonadati</taxon>
        <taxon>Pseudomonadota</taxon>
        <taxon>Alphaproteobacteria</taxon>
        <taxon>Sphingomonadales</taxon>
        <taxon>Erythrobacteraceae</taxon>
        <taxon>Alteraurantiacibacter</taxon>
    </lineage>
</organism>
<dbReference type="GO" id="GO:0005886">
    <property type="term" value="C:plasma membrane"/>
    <property type="evidence" value="ECO:0007669"/>
    <property type="project" value="UniProtKB-SubCell"/>
</dbReference>
<keyword evidence="4" id="KW-1003">Cell membrane</keyword>
<comment type="subcellular location">
    <subcellularLocation>
        <location evidence="1 8">Cell membrane</location>
        <topology evidence="1 8">Multi-pass membrane protein</topology>
    </subcellularLocation>
</comment>
<feature type="transmembrane region" description="Helical" evidence="8">
    <location>
        <begin position="56"/>
        <end position="84"/>
    </location>
</feature>
<reference evidence="10 11" key="1">
    <citation type="submission" date="2019-12" db="EMBL/GenBank/DDBJ databases">
        <title>Genomic-based taxomic classification of the family Erythrobacteraceae.</title>
        <authorList>
            <person name="Xu L."/>
        </authorList>
    </citation>
    <scope>NUCLEOTIDE SEQUENCE [LARGE SCALE GENOMIC DNA]</scope>
    <source>
        <strain evidence="10 11">JCM 16339</strain>
    </source>
</reference>
<feature type="transmembrane region" description="Helical" evidence="8">
    <location>
        <begin position="129"/>
        <end position="152"/>
    </location>
</feature>
<comment type="caution">
    <text evidence="10">The sequence shown here is derived from an EMBL/GenBank/DDBJ whole genome shotgun (WGS) entry which is preliminary data.</text>
</comment>
<dbReference type="AlphaFoldDB" id="A0A844ZMP5"/>
<feature type="transmembrane region" description="Helical" evidence="8">
    <location>
        <begin position="12"/>
        <end position="36"/>
    </location>
</feature>
<dbReference type="OrthoDB" id="9808399at2"/>
<evidence type="ECO:0000313" key="11">
    <source>
        <dbReference type="Proteomes" id="UP000435243"/>
    </source>
</evidence>
<dbReference type="Pfam" id="PF00528">
    <property type="entry name" value="BPD_transp_1"/>
    <property type="match status" value="1"/>
</dbReference>
<proteinExistence type="inferred from homology"/>
<evidence type="ECO:0000256" key="6">
    <source>
        <dbReference type="ARBA" id="ARBA00022989"/>
    </source>
</evidence>
<evidence type="ECO:0000256" key="5">
    <source>
        <dbReference type="ARBA" id="ARBA00022692"/>
    </source>
</evidence>
<dbReference type="InterPro" id="IPR000515">
    <property type="entry name" value="MetI-like"/>
</dbReference>
<evidence type="ECO:0000259" key="9">
    <source>
        <dbReference type="PROSITE" id="PS50928"/>
    </source>
</evidence>
<dbReference type="InterPro" id="IPR035906">
    <property type="entry name" value="MetI-like_sf"/>
</dbReference>
<keyword evidence="3 8" id="KW-0813">Transport</keyword>
<evidence type="ECO:0000313" key="10">
    <source>
        <dbReference type="EMBL" id="MXO88117.1"/>
    </source>
</evidence>
<dbReference type="PROSITE" id="PS50928">
    <property type="entry name" value="ABC_TM1"/>
    <property type="match status" value="1"/>
</dbReference>
<dbReference type="GO" id="GO:0055085">
    <property type="term" value="P:transmembrane transport"/>
    <property type="evidence" value="ECO:0007669"/>
    <property type="project" value="InterPro"/>
</dbReference>
<accession>A0A844ZMP5</accession>
<feature type="transmembrane region" description="Helical" evidence="8">
    <location>
        <begin position="96"/>
        <end position="123"/>
    </location>
</feature>
<evidence type="ECO:0000256" key="1">
    <source>
        <dbReference type="ARBA" id="ARBA00004651"/>
    </source>
</evidence>
<name>A0A844ZMP5_9SPHN</name>